<sequence length="257" mass="28185">MSTAKTPEEQQERLALIRDKKGFICDMDGVIYHGDTLLPGVKDFIEWLKAEEKKYLFLTNNSAPTPRELRDKLLRLGVDVDESHFYTSGIATAKFLSSQIPNPDFVVVGEGTGFSFEKISKATKLVLEGSRLIATNPDSNSPGQGGVIIPATGAFVSPIEIATGRKAFACGKPSSLMMSYAQKILGTSRDETCIIGDRMDTDILAGIYSEIHPVLVMSGVTRHISDLEEYAYKPYLVLEGVKEILEQSSDESKANEK</sequence>
<dbReference type="OrthoDB" id="413953at2759"/>
<dbReference type="SUPFAM" id="SSF56784">
    <property type="entry name" value="HAD-like"/>
    <property type="match status" value="1"/>
</dbReference>
<name>A0A9W8A6C1_9FUNG</name>
<dbReference type="PANTHER" id="PTHR19288:SF46">
    <property type="entry name" value="HALOACID DEHALOGENASE-LIKE HYDROLASE DOMAIN-CONTAINING PROTEIN 2"/>
    <property type="match status" value="1"/>
</dbReference>
<dbReference type="GO" id="GO:0005737">
    <property type="term" value="C:cytoplasm"/>
    <property type="evidence" value="ECO:0007669"/>
    <property type="project" value="TreeGrafter"/>
</dbReference>
<evidence type="ECO:0000313" key="2">
    <source>
        <dbReference type="Proteomes" id="UP001150569"/>
    </source>
</evidence>
<evidence type="ECO:0008006" key="3">
    <source>
        <dbReference type="Google" id="ProtNLM"/>
    </source>
</evidence>
<reference evidence="1" key="1">
    <citation type="submission" date="2022-07" db="EMBL/GenBank/DDBJ databases">
        <title>Phylogenomic reconstructions and comparative analyses of Kickxellomycotina fungi.</title>
        <authorList>
            <person name="Reynolds N.K."/>
            <person name="Stajich J.E."/>
            <person name="Barry K."/>
            <person name="Grigoriev I.V."/>
            <person name="Crous P."/>
            <person name="Smith M.E."/>
        </authorList>
    </citation>
    <scope>NUCLEOTIDE SEQUENCE</scope>
    <source>
        <strain evidence="1">RSA 861</strain>
    </source>
</reference>
<organism evidence="1 2">
    <name type="scientific">Tieghemiomyces parasiticus</name>
    <dbReference type="NCBI Taxonomy" id="78921"/>
    <lineage>
        <taxon>Eukaryota</taxon>
        <taxon>Fungi</taxon>
        <taxon>Fungi incertae sedis</taxon>
        <taxon>Zoopagomycota</taxon>
        <taxon>Kickxellomycotina</taxon>
        <taxon>Dimargaritomycetes</taxon>
        <taxon>Dimargaritales</taxon>
        <taxon>Dimargaritaceae</taxon>
        <taxon>Tieghemiomyces</taxon>
    </lineage>
</organism>
<protein>
    <recommendedName>
        <fullName evidence="3">4-nitrophenylphosphatase</fullName>
    </recommendedName>
</protein>
<dbReference type="InterPro" id="IPR023214">
    <property type="entry name" value="HAD_sf"/>
</dbReference>
<dbReference type="Gene3D" id="3.40.50.1000">
    <property type="entry name" value="HAD superfamily/HAD-like"/>
    <property type="match status" value="2"/>
</dbReference>
<dbReference type="Pfam" id="PF13242">
    <property type="entry name" value="Hydrolase_like"/>
    <property type="match status" value="1"/>
</dbReference>
<dbReference type="EMBL" id="JANBPT010000295">
    <property type="protein sequence ID" value="KAJ1924055.1"/>
    <property type="molecule type" value="Genomic_DNA"/>
</dbReference>
<dbReference type="AlphaFoldDB" id="A0A9W8A6C1"/>
<proteinExistence type="predicted"/>
<dbReference type="PANTHER" id="PTHR19288">
    <property type="entry name" value="4-NITROPHENYLPHOSPHATASE-RELATED"/>
    <property type="match status" value="1"/>
</dbReference>
<dbReference type="Proteomes" id="UP001150569">
    <property type="component" value="Unassembled WGS sequence"/>
</dbReference>
<dbReference type="Pfam" id="PF13344">
    <property type="entry name" value="Hydrolase_6"/>
    <property type="match status" value="1"/>
</dbReference>
<dbReference type="InterPro" id="IPR006357">
    <property type="entry name" value="HAD-SF_hydro_IIA"/>
</dbReference>
<comment type="caution">
    <text evidence="1">The sequence shown here is derived from an EMBL/GenBank/DDBJ whole genome shotgun (WGS) entry which is preliminary data.</text>
</comment>
<dbReference type="GO" id="GO:0016791">
    <property type="term" value="F:phosphatase activity"/>
    <property type="evidence" value="ECO:0007669"/>
    <property type="project" value="TreeGrafter"/>
</dbReference>
<evidence type="ECO:0000313" key="1">
    <source>
        <dbReference type="EMBL" id="KAJ1924055.1"/>
    </source>
</evidence>
<dbReference type="InterPro" id="IPR036412">
    <property type="entry name" value="HAD-like_sf"/>
</dbReference>
<gene>
    <name evidence="1" type="ORF">IWQ60_005466</name>
</gene>
<keyword evidence="2" id="KW-1185">Reference proteome</keyword>
<accession>A0A9W8A6C1</accession>